<keyword evidence="3" id="KW-1185">Reference proteome</keyword>
<evidence type="ECO:0000256" key="1">
    <source>
        <dbReference type="ARBA" id="ARBA00005564"/>
    </source>
</evidence>
<comment type="caution">
    <text evidence="2">The sequence shown here is derived from an EMBL/GenBank/DDBJ whole genome shotgun (WGS) entry which is preliminary data.</text>
</comment>
<comment type="similarity">
    <text evidence="1">Belongs to the cycloisomerase 2 family.</text>
</comment>
<organism evidence="2 3">
    <name type="scientific">Cytobacillus praedii</name>
    <dbReference type="NCBI Taxonomy" id="1742358"/>
    <lineage>
        <taxon>Bacteria</taxon>
        <taxon>Bacillati</taxon>
        <taxon>Bacillota</taxon>
        <taxon>Bacilli</taxon>
        <taxon>Bacillales</taxon>
        <taxon>Bacillaceae</taxon>
        <taxon>Cytobacillus</taxon>
    </lineage>
</organism>
<dbReference type="STRING" id="1742358.GCA_001439605_03294"/>
<evidence type="ECO:0000313" key="2">
    <source>
        <dbReference type="EMBL" id="TCJ05830.1"/>
    </source>
</evidence>
<dbReference type="InterPro" id="IPR011048">
    <property type="entry name" value="Haem_d1_sf"/>
</dbReference>
<dbReference type="PANTHER" id="PTHR30344:SF1">
    <property type="entry name" value="6-PHOSPHOGLUCONOLACTONASE"/>
    <property type="match status" value="1"/>
</dbReference>
<dbReference type="InterPro" id="IPR019405">
    <property type="entry name" value="Lactonase_7-beta_prop"/>
</dbReference>
<dbReference type="EMBL" id="SJTH01000003">
    <property type="protein sequence ID" value="TCJ05830.1"/>
    <property type="molecule type" value="Genomic_DNA"/>
</dbReference>
<dbReference type="GO" id="GO:0017057">
    <property type="term" value="F:6-phosphogluconolactonase activity"/>
    <property type="evidence" value="ECO:0007669"/>
    <property type="project" value="TreeGrafter"/>
</dbReference>
<accession>A0A4V2NUU2</accession>
<dbReference type="OrthoDB" id="9790815at2"/>
<name>A0A4V2NUU2_9BACI</name>
<proteinExistence type="inferred from homology"/>
<dbReference type="AlphaFoldDB" id="A0A4V2NUU2"/>
<dbReference type="InterPro" id="IPR050282">
    <property type="entry name" value="Cycloisomerase_2"/>
</dbReference>
<protein>
    <submittedName>
        <fullName evidence="2">Lactonase family protein</fullName>
    </submittedName>
</protein>
<dbReference type="Proteomes" id="UP000293846">
    <property type="component" value="Unassembled WGS sequence"/>
</dbReference>
<gene>
    <name evidence="2" type="ORF">E0Y62_03940</name>
</gene>
<dbReference type="Pfam" id="PF10282">
    <property type="entry name" value="Lactonase"/>
    <property type="match status" value="1"/>
</dbReference>
<dbReference type="RefSeq" id="WP_131236135.1">
    <property type="nucleotide sequence ID" value="NZ_SJTH01000003.1"/>
</dbReference>
<reference evidence="2 3" key="1">
    <citation type="submission" date="2019-03" db="EMBL/GenBank/DDBJ databases">
        <authorList>
            <person name="Jensen L."/>
            <person name="Storgaard J."/>
            <person name="Sulaj E."/>
            <person name="Schramm A."/>
            <person name="Marshall I.P.G."/>
        </authorList>
    </citation>
    <scope>NUCLEOTIDE SEQUENCE [LARGE SCALE GENOMIC DNA]</scope>
    <source>
        <strain evidence="2 3">2017H2G3</strain>
    </source>
</reference>
<sequence>MTDNHGYYYVFVGSYGNKDDQSIQLLLFDSTSGNLRKTGSTSGIMNPSFLTVNKEKTRLYSISEEDPGEIVSFSIELGSGKLSEINRQPTVGSSPCFVSLDPYDQLLFTANYGGGSITVFPLNQEGSISPFSDFKRYTDTVLKKSSHPHQIKNIPNTNKYLITDLGMNRIYLYQFDYMTSKLELLNEIVAVPESGPRHLTLHGERRIIYVANEYNSNISVYTYDEGFEIFELIQEIETIPSHIETLNYCSDIHISSCQSYLYVSNRGHNSLAAYQILDDGELKLLGHSLTMGEWPRNFGIVPDGKHILVANQHSDSIVVMKIGSNGIPQTTSQHYSVKSPACLYIMNA</sequence>
<dbReference type="PANTHER" id="PTHR30344">
    <property type="entry name" value="6-PHOSPHOGLUCONOLACTONASE-RELATED"/>
    <property type="match status" value="1"/>
</dbReference>
<evidence type="ECO:0000313" key="3">
    <source>
        <dbReference type="Proteomes" id="UP000293846"/>
    </source>
</evidence>
<dbReference type="Gene3D" id="2.130.10.10">
    <property type="entry name" value="YVTN repeat-like/Quinoprotein amine dehydrogenase"/>
    <property type="match status" value="1"/>
</dbReference>
<dbReference type="InterPro" id="IPR015943">
    <property type="entry name" value="WD40/YVTN_repeat-like_dom_sf"/>
</dbReference>
<dbReference type="SUPFAM" id="SSF51004">
    <property type="entry name" value="C-terminal (heme d1) domain of cytochrome cd1-nitrite reductase"/>
    <property type="match status" value="1"/>
</dbReference>